<keyword evidence="6" id="KW-1185">Reference proteome</keyword>
<dbReference type="PANTHER" id="PTHR30466">
    <property type="entry name" value="FLAVIN REDUCTASE"/>
    <property type="match status" value="1"/>
</dbReference>
<reference evidence="4 6" key="1">
    <citation type="submission" date="2015-10" db="EMBL/GenBank/DDBJ databases">
        <title>Candidatus Desulfofervidus auxilii, a hydrogenotrophic sulfate-reducing bacterium involved in the thermophilic anaerobic oxidation of methane.</title>
        <authorList>
            <person name="Krukenberg V."/>
            <person name="Richter M."/>
            <person name="Wegener G."/>
        </authorList>
    </citation>
    <scope>NUCLEOTIDE SEQUENCE [LARGE SCALE GENOMIC DNA]</scope>
    <source>
        <strain evidence="4 6">HS1</strain>
    </source>
</reference>
<accession>A0A7C2ALD1</accession>
<dbReference type="AlphaFoldDB" id="A0A7C2ALD1"/>
<dbReference type="PANTHER" id="PTHR30466:SF11">
    <property type="entry name" value="FLAVIN-DEPENDENT MONOOXYGENASE, REDUCTASE SUBUNIT HSAB"/>
    <property type="match status" value="1"/>
</dbReference>
<evidence type="ECO:0000313" key="6">
    <source>
        <dbReference type="Proteomes" id="UP000070560"/>
    </source>
</evidence>
<dbReference type="InterPro" id="IPR002563">
    <property type="entry name" value="Flavin_Rdtase-like_dom"/>
</dbReference>
<keyword evidence="2" id="KW-0560">Oxidoreductase</keyword>
<feature type="domain" description="Flavin reductase like" evidence="3">
    <location>
        <begin position="9"/>
        <end position="148"/>
    </location>
</feature>
<dbReference type="GO" id="GO:0042602">
    <property type="term" value="F:riboflavin reductase (NADPH) activity"/>
    <property type="evidence" value="ECO:0007669"/>
    <property type="project" value="TreeGrafter"/>
</dbReference>
<reference evidence="5" key="2">
    <citation type="journal article" date="2020" name="mSystems">
        <title>Genome- and Community-Level Interaction Insights into Carbon Utilization and Element Cycling Functions of Hydrothermarchaeota in Hydrothermal Sediment.</title>
        <authorList>
            <person name="Zhou Z."/>
            <person name="Liu Y."/>
            <person name="Xu W."/>
            <person name="Pan J."/>
            <person name="Luo Z.H."/>
            <person name="Li M."/>
        </authorList>
    </citation>
    <scope>NUCLEOTIDE SEQUENCE [LARGE SCALE GENOMIC DNA]</scope>
    <source>
        <strain evidence="5">HyVt-389</strain>
    </source>
</reference>
<organism evidence="5">
    <name type="scientific">Desulfofervidus auxilii</name>
    <dbReference type="NCBI Taxonomy" id="1621989"/>
    <lineage>
        <taxon>Bacteria</taxon>
        <taxon>Pseudomonadati</taxon>
        <taxon>Thermodesulfobacteriota</taxon>
        <taxon>Candidatus Desulfofervidia</taxon>
        <taxon>Candidatus Desulfofervidales</taxon>
        <taxon>Candidatus Desulfofervidaceae</taxon>
        <taxon>Candidatus Desulfofervidus</taxon>
    </lineage>
</organism>
<dbReference type="SUPFAM" id="SSF50475">
    <property type="entry name" value="FMN-binding split barrel"/>
    <property type="match status" value="1"/>
</dbReference>
<name>A0A7C2ALD1_DESA2</name>
<dbReference type="EMBL" id="CP013015">
    <property type="protein sequence ID" value="AMM41704.1"/>
    <property type="molecule type" value="Genomic_DNA"/>
</dbReference>
<dbReference type="Pfam" id="PF01613">
    <property type="entry name" value="Flavin_Reduct"/>
    <property type="match status" value="1"/>
</dbReference>
<dbReference type="InterPro" id="IPR012349">
    <property type="entry name" value="Split_barrel_FMN-bd"/>
</dbReference>
<proteinExistence type="inferred from homology"/>
<dbReference type="SMART" id="SM00903">
    <property type="entry name" value="Flavin_Reduct"/>
    <property type="match status" value="1"/>
</dbReference>
<evidence type="ECO:0000256" key="1">
    <source>
        <dbReference type="ARBA" id="ARBA00008898"/>
    </source>
</evidence>
<evidence type="ECO:0000259" key="3">
    <source>
        <dbReference type="SMART" id="SM00903"/>
    </source>
</evidence>
<dbReference type="Proteomes" id="UP000885738">
    <property type="component" value="Unassembled WGS sequence"/>
</dbReference>
<dbReference type="RefSeq" id="WP_066064563.1">
    <property type="nucleotide sequence ID" value="NZ_CP013015.1"/>
</dbReference>
<dbReference type="OrthoDB" id="9794638at2"/>
<evidence type="ECO:0000313" key="4">
    <source>
        <dbReference type="EMBL" id="AMM41704.1"/>
    </source>
</evidence>
<comment type="similarity">
    <text evidence="1">Belongs to the non-flavoprotein flavin reductase family.</text>
</comment>
<dbReference type="EMBL" id="DRIH01000135">
    <property type="protein sequence ID" value="HEC67956.1"/>
    <property type="molecule type" value="Genomic_DNA"/>
</dbReference>
<dbReference type="InterPro" id="IPR050268">
    <property type="entry name" value="NADH-dep_flavin_reductase"/>
</dbReference>
<protein>
    <submittedName>
        <fullName evidence="4 5">Flavin reductase</fullName>
    </submittedName>
</protein>
<dbReference type="Gene3D" id="2.30.110.10">
    <property type="entry name" value="Electron Transport, Fmn-binding Protein, Chain A"/>
    <property type="match status" value="1"/>
</dbReference>
<evidence type="ECO:0000313" key="5">
    <source>
        <dbReference type="EMBL" id="HEC67956.1"/>
    </source>
</evidence>
<sequence length="152" mass="17021">MQELINKTIIHGVYIVTTKSGERKNGMTAAWVSQVSFKPPLIMAAIAPARYTHGLIKSSGYFAVNTLAQDQKELAKHFGFRSGRKVDKFAQIPHTETGHGSPILKDAIAYIECKLTNTFEAGDHTLFIGEVIEGEVLRPDKRPLLFVWEEFF</sequence>
<gene>
    <name evidence="5" type="ORF">ENI35_03985</name>
    <name evidence="4" type="ORF">HS1_001910</name>
</gene>
<dbReference type="KEGG" id="daw:HS1_001910"/>
<dbReference type="GO" id="GO:0010181">
    <property type="term" value="F:FMN binding"/>
    <property type="evidence" value="ECO:0007669"/>
    <property type="project" value="InterPro"/>
</dbReference>
<evidence type="ECO:0000256" key="2">
    <source>
        <dbReference type="ARBA" id="ARBA00023002"/>
    </source>
</evidence>
<dbReference type="Proteomes" id="UP000070560">
    <property type="component" value="Chromosome"/>
</dbReference>